<dbReference type="GO" id="GO:0016320">
    <property type="term" value="P:endoplasmic reticulum membrane fusion"/>
    <property type="evidence" value="ECO:0007669"/>
    <property type="project" value="TreeGrafter"/>
</dbReference>
<keyword evidence="4" id="KW-0833">Ubl conjugation pathway</keyword>
<evidence type="ECO:0000256" key="7">
    <source>
        <dbReference type="SAM" id="MobiDB-lite"/>
    </source>
</evidence>
<sequence>MDGEIQENYETLCGQCPDTECNNTLYFFSTTTLIICPSCGQEHPKDSLLNVSVLDKKKDLAKMVKGYLANLGMPHKGTEFVKVNGLSNFQCKLLSPLLTLYGMDKEGRPRLLTDLGHSEIINCGKLIGNRTFQISSHHTNINGYGKDQSGSLKYLEGFLDILKEHHKGEEVLIPLHADGDGHCLVHAVSRALIGRELFWHGLRKNLQNHLKAHLSDYKELFKEFHDEDEWESLIEEADPFNCSGGITGGLGNIHIFALSNTLQRPIMLIDMPKNMQKVGDYSGLFVPVLNEPKLCLEKSPICIAWSGAAHNHFVPLVPIEGKTLPTVPKELIPNVWGVPQEKANSYLEYNEDGSLTIGKGKPLKTSYLLKLARAMESAFQQHHEVSPSLVEDFYQYVHYPRKYFSIQPHQMTSVTKSAYADSKIRKCLDCKALQEVQVTPAMLKPGGCLYDLVIECHRVPKTNKQYTFQSHKIVCNYNEAADMLVVANSECSTCKRYATRMVDRLGNIVYHNGDPTDTPTVIPTKCNCKYKHYWNGIEYDNLPEKFTMTLEWEGKSYTADVLWFYGDSNPELNSKPQEEAQRIVHANFGSSGTESLVLQLTTCLESKDTELNREVALHQEESVDGSILLDSIKTESSKQASGLDDSHPSTSLDNIKIVEKATPVQSAFKRKSNGQPIVSDSPQSSQSKEKVNVKISTCKGQKKTFKLQPQTTVKDLNALVQSCFHIPEDRQILKYGFPPQILSGTGVIELKSGDQIKVDEKTAEPKDKPVEHSPVAKSSSSSSSYNDIASTTGLFAKLEQLKAEFVSSNMSTMWDYCCGMPHLFLPGGVFYQQFEIDIGLKHGGHCSFPLIPDRRFQFNEKHNRIELCLEPVGHFPVDSDILQVIKKFATTNVNDLTSGKVQDIKTSGIESTENLSNDVQPGSSRLAPGFFTVGDQPTTLTADEIDSQRNELREMVKRINDLKK</sequence>
<dbReference type="GO" id="GO:0016567">
    <property type="term" value="P:protein ubiquitination"/>
    <property type="evidence" value="ECO:0007669"/>
    <property type="project" value="InterPro"/>
</dbReference>
<dbReference type="GO" id="GO:0004843">
    <property type="term" value="F:cysteine-type deubiquitinase activity"/>
    <property type="evidence" value="ECO:0007669"/>
    <property type="project" value="InterPro"/>
</dbReference>
<keyword evidence="6" id="KW-0788">Thiol protease</keyword>
<proteinExistence type="evidence at transcript level"/>
<dbReference type="PROSITE" id="PS50802">
    <property type="entry name" value="OTU"/>
    <property type="match status" value="1"/>
</dbReference>
<dbReference type="PANTHER" id="PTHR14843:SF2">
    <property type="entry name" value="DEUBIQUITINATING PROTEIN VCPIP1"/>
    <property type="match status" value="1"/>
</dbReference>
<protein>
    <recommendedName>
        <fullName evidence="2">ubiquitinyl hydrolase 1</fullName>
        <ecNumber evidence="2">3.4.19.12</ecNumber>
    </recommendedName>
</protein>
<name>A0A6F9DVX8_9ASCI</name>
<reference evidence="9" key="1">
    <citation type="submission" date="2020-04" db="EMBL/GenBank/DDBJ databases">
        <authorList>
            <person name="Neveu A P."/>
        </authorList>
    </citation>
    <scope>NUCLEOTIDE SEQUENCE</scope>
    <source>
        <tissue evidence="9">Whole embryo</tissue>
    </source>
</reference>
<organism evidence="9">
    <name type="scientific">Phallusia mammillata</name>
    <dbReference type="NCBI Taxonomy" id="59560"/>
    <lineage>
        <taxon>Eukaryota</taxon>
        <taxon>Metazoa</taxon>
        <taxon>Chordata</taxon>
        <taxon>Tunicata</taxon>
        <taxon>Ascidiacea</taxon>
        <taxon>Phlebobranchia</taxon>
        <taxon>Ascidiidae</taxon>
        <taxon>Phallusia</taxon>
    </lineage>
</organism>
<evidence type="ECO:0000256" key="4">
    <source>
        <dbReference type="ARBA" id="ARBA00022786"/>
    </source>
</evidence>
<feature type="region of interest" description="Disordered" evidence="7">
    <location>
        <begin position="668"/>
        <end position="690"/>
    </location>
</feature>
<evidence type="ECO:0000259" key="8">
    <source>
        <dbReference type="PROSITE" id="PS50802"/>
    </source>
</evidence>
<dbReference type="GO" id="GO:0035871">
    <property type="term" value="P:protein K11-linked deubiquitination"/>
    <property type="evidence" value="ECO:0007669"/>
    <property type="project" value="TreeGrafter"/>
</dbReference>
<accession>A0A6F9DVX8</accession>
<dbReference type="SUPFAM" id="SSF54236">
    <property type="entry name" value="Ubiquitin-like"/>
    <property type="match status" value="1"/>
</dbReference>
<comment type="catalytic activity">
    <reaction evidence="1">
        <text>Thiol-dependent hydrolysis of ester, thioester, amide, peptide and isopeptide bonds formed by the C-terminal Gly of ubiquitin (a 76-residue protein attached to proteins as an intracellular targeting signal).</text>
        <dbReference type="EC" id="3.4.19.12"/>
    </reaction>
</comment>
<dbReference type="InterPro" id="IPR039087">
    <property type="entry name" value="VCPIP1"/>
</dbReference>
<dbReference type="Pfam" id="PF21403">
    <property type="entry name" value="OTU1_UBXL"/>
    <property type="match status" value="1"/>
</dbReference>
<feature type="compositionally biased region" description="Basic and acidic residues" evidence="7">
    <location>
        <begin position="760"/>
        <end position="771"/>
    </location>
</feature>
<dbReference type="GO" id="GO:0090168">
    <property type="term" value="P:Golgi reassembly"/>
    <property type="evidence" value="ECO:0007669"/>
    <property type="project" value="TreeGrafter"/>
</dbReference>
<evidence type="ECO:0000256" key="6">
    <source>
        <dbReference type="ARBA" id="ARBA00022807"/>
    </source>
</evidence>
<evidence type="ECO:0000256" key="5">
    <source>
        <dbReference type="ARBA" id="ARBA00022801"/>
    </source>
</evidence>
<dbReference type="Pfam" id="PF19437">
    <property type="entry name" value="VCIP135_N"/>
    <property type="match status" value="1"/>
</dbReference>
<dbReference type="GO" id="GO:0071108">
    <property type="term" value="P:protein K48-linked deubiquitination"/>
    <property type="evidence" value="ECO:0007669"/>
    <property type="project" value="TreeGrafter"/>
</dbReference>
<dbReference type="InterPro" id="IPR003323">
    <property type="entry name" value="OTU_dom"/>
</dbReference>
<evidence type="ECO:0000313" key="9">
    <source>
        <dbReference type="EMBL" id="CAB3267604.1"/>
    </source>
</evidence>
<dbReference type="AlphaFoldDB" id="A0A6F9DVX8"/>
<keyword evidence="3" id="KW-0645">Protease</keyword>
<evidence type="ECO:0000256" key="2">
    <source>
        <dbReference type="ARBA" id="ARBA00012759"/>
    </source>
</evidence>
<feature type="compositionally biased region" description="Polar residues" evidence="7">
    <location>
        <begin position="673"/>
        <end position="686"/>
    </location>
</feature>
<evidence type="ECO:0000256" key="1">
    <source>
        <dbReference type="ARBA" id="ARBA00000707"/>
    </source>
</evidence>
<feature type="domain" description="OTU" evidence="8">
    <location>
        <begin position="172"/>
        <end position="319"/>
    </location>
</feature>
<gene>
    <name evidence="9" type="primary">Vcpip1-002</name>
</gene>
<keyword evidence="5" id="KW-0378">Hydrolase</keyword>
<dbReference type="InterPro" id="IPR048857">
    <property type="entry name" value="OTU1_Ubl"/>
</dbReference>
<dbReference type="InterPro" id="IPR029071">
    <property type="entry name" value="Ubiquitin-like_domsf"/>
</dbReference>
<dbReference type="Gene3D" id="3.10.20.90">
    <property type="entry name" value="Phosphatidylinositol 3-kinase Catalytic Subunit, Chain A, domain 1"/>
    <property type="match status" value="1"/>
</dbReference>
<evidence type="ECO:0000256" key="3">
    <source>
        <dbReference type="ARBA" id="ARBA00022670"/>
    </source>
</evidence>
<feature type="region of interest" description="Disordered" evidence="7">
    <location>
        <begin position="760"/>
        <end position="786"/>
    </location>
</feature>
<dbReference type="Pfam" id="PF02338">
    <property type="entry name" value="OTU"/>
    <property type="match status" value="1"/>
</dbReference>
<dbReference type="InterPro" id="IPR045827">
    <property type="entry name" value="VCPIP1_N"/>
</dbReference>
<dbReference type="Gene3D" id="3.90.70.80">
    <property type="match status" value="1"/>
</dbReference>
<dbReference type="PANTHER" id="PTHR14843">
    <property type="entry name" value="DEUBIQUITINATING PROTEIN VCIP135"/>
    <property type="match status" value="1"/>
</dbReference>
<dbReference type="EMBL" id="LR791742">
    <property type="protein sequence ID" value="CAB3267604.1"/>
    <property type="molecule type" value="mRNA"/>
</dbReference>
<dbReference type="EC" id="3.4.19.12" evidence="2"/>